<evidence type="ECO:0000313" key="2">
    <source>
        <dbReference type="Proteomes" id="UP000887159"/>
    </source>
</evidence>
<dbReference type="EMBL" id="BMAU01021266">
    <property type="protein sequence ID" value="GFY07009.1"/>
    <property type="molecule type" value="Genomic_DNA"/>
</dbReference>
<protein>
    <submittedName>
        <fullName evidence="1">Uncharacterized protein</fullName>
    </submittedName>
</protein>
<proteinExistence type="predicted"/>
<dbReference type="AlphaFoldDB" id="A0A8X6VBZ9"/>
<name>A0A8X6VBZ9_TRICX</name>
<organism evidence="1 2">
    <name type="scientific">Trichonephila clavipes</name>
    <name type="common">Golden silk orbweaver</name>
    <name type="synonym">Nephila clavipes</name>
    <dbReference type="NCBI Taxonomy" id="2585209"/>
    <lineage>
        <taxon>Eukaryota</taxon>
        <taxon>Metazoa</taxon>
        <taxon>Ecdysozoa</taxon>
        <taxon>Arthropoda</taxon>
        <taxon>Chelicerata</taxon>
        <taxon>Arachnida</taxon>
        <taxon>Araneae</taxon>
        <taxon>Araneomorphae</taxon>
        <taxon>Entelegynae</taxon>
        <taxon>Araneoidea</taxon>
        <taxon>Nephilidae</taxon>
        <taxon>Trichonephila</taxon>
    </lineage>
</organism>
<reference evidence="1" key="1">
    <citation type="submission" date="2020-08" db="EMBL/GenBank/DDBJ databases">
        <title>Multicomponent nature underlies the extraordinary mechanical properties of spider dragline silk.</title>
        <authorList>
            <person name="Kono N."/>
            <person name="Nakamura H."/>
            <person name="Mori M."/>
            <person name="Yoshida Y."/>
            <person name="Ohtoshi R."/>
            <person name="Malay A.D."/>
            <person name="Moran D.A.P."/>
            <person name="Tomita M."/>
            <person name="Numata K."/>
            <person name="Arakawa K."/>
        </authorList>
    </citation>
    <scope>NUCLEOTIDE SEQUENCE</scope>
</reference>
<sequence>MNLCRTPTVNYPARLRERPYSSAVFNLHGTLGTSNCCAPFHYFQSTPFPVSKAPPSLLQFLPYQFWFGRDFHLTFLLFLCLLNMESFHYPPPMDPPRPGLATGSRKE</sequence>
<accession>A0A8X6VBZ9</accession>
<comment type="caution">
    <text evidence="1">The sequence shown here is derived from an EMBL/GenBank/DDBJ whole genome shotgun (WGS) entry which is preliminary data.</text>
</comment>
<dbReference type="Proteomes" id="UP000887159">
    <property type="component" value="Unassembled WGS sequence"/>
</dbReference>
<keyword evidence="2" id="KW-1185">Reference proteome</keyword>
<gene>
    <name evidence="1" type="ORF">TNCV_4202801</name>
</gene>
<evidence type="ECO:0000313" key="1">
    <source>
        <dbReference type="EMBL" id="GFY07009.1"/>
    </source>
</evidence>